<dbReference type="RefSeq" id="WP_006640352.1">
    <property type="nucleotide sequence ID" value="NZ_CABJEH010000014.1"/>
</dbReference>
<dbReference type="PANTHER" id="PTHR37305:SF1">
    <property type="entry name" value="MEMBRANE PROTEIN"/>
    <property type="match status" value="1"/>
</dbReference>
<keyword evidence="1" id="KW-1133">Transmembrane helix</keyword>
<feature type="transmembrane region" description="Helical" evidence="1">
    <location>
        <begin position="220"/>
        <end position="240"/>
    </location>
</feature>
<protein>
    <recommendedName>
        <fullName evidence="4">ABC transporter permease</fullName>
    </recommendedName>
</protein>
<accession>A0ABM6LBT0</accession>
<dbReference type="Pfam" id="PF12730">
    <property type="entry name" value="ABC2_membrane_4"/>
    <property type="match status" value="1"/>
</dbReference>
<feature type="transmembrane region" description="Helical" evidence="1">
    <location>
        <begin position="170"/>
        <end position="191"/>
    </location>
</feature>
<dbReference type="EMBL" id="CP021920">
    <property type="protein sequence ID" value="ASB86748.1"/>
    <property type="molecule type" value="Genomic_DNA"/>
</dbReference>
<keyword evidence="1" id="KW-0472">Membrane</keyword>
<proteinExistence type="predicted"/>
<organism evidence="2 3">
    <name type="scientific">Bacillus sonorensis</name>
    <dbReference type="NCBI Taxonomy" id="119858"/>
    <lineage>
        <taxon>Bacteria</taxon>
        <taxon>Bacillati</taxon>
        <taxon>Bacillota</taxon>
        <taxon>Bacilli</taxon>
        <taxon>Bacillales</taxon>
        <taxon>Bacillaceae</taxon>
        <taxon>Bacillus</taxon>
    </lineage>
</organism>
<dbReference type="Proteomes" id="UP000196877">
    <property type="component" value="Chromosome"/>
</dbReference>
<sequence length="246" mass="27182">MFYQLLNLEWLKLKNSKIWFIVLSSPALSAVIGFFPLFSIGSSKWLALSTQMILTHSALFLPLLTGVLAALLCSNEHAHGGWKQLLTLPVSRVQVYAAKYVIIMILLLFTQLFFLIGVWFVGSVQGFGSPFPWYSLVMSCLMGWLSCLPLAALQFWLATYFKSFAGPSTVNVMLTLPAILIANSELLGPLYPWSHPMLSMTQAFSAAMGGDAGFLANESAFYPTLIVSFVAFIGGGALYFHKKEWT</sequence>
<evidence type="ECO:0000313" key="3">
    <source>
        <dbReference type="Proteomes" id="UP000196877"/>
    </source>
</evidence>
<feature type="transmembrane region" description="Helical" evidence="1">
    <location>
        <begin position="133"/>
        <end position="158"/>
    </location>
</feature>
<evidence type="ECO:0008006" key="4">
    <source>
        <dbReference type="Google" id="ProtNLM"/>
    </source>
</evidence>
<dbReference type="GeneID" id="92851178"/>
<keyword evidence="3" id="KW-1185">Reference proteome</keyword>
<feature type="transmembrane region" description="Helical" evidence="1">
    <location>
        <begin position="95"/>
        <end position="121"/>
    </location>
</feature>
<feature type="transmembrane region" description="Helical" evidence="1">
    <location>
        <begin position="20"/>
        <end position="41"/>
    </location>
</feature>
<reference evidence="2 3" key="1">
    <citation type="submission" date="2017-06" db="EMBL/GenBank/DDBJ databases">
        <title>Genome sequence of Bacillus sonorensis strain SRCM101395.</title>
        <authorList>
            <person name="Cho S.H."/>
        </authorList>
    </citation>
    <scope>NUCLEOTIDE SEQUENCE [LARGE SCALE GENOMIC DNA]</scope>
    <source>
        <strain evidence="2 3">SRCM101395</strain>
    </source>
</reference>
<dbReference type="PANTHER" id="PTHR37305">
    <property type="entry name" value="INTEGRAL MEMBRANE PROTEIN-RELATED"/>
    <property type="match status" value="1"/>
</dbReference>
<feature type="transmembrane region" description="Helical" evidence="1">
    <location>
        <begin position="53"/>
        <end position="74"/>
    </location>
</feature>
<name>A0ABM6LBT0_9BACI</name>
<dbReference type="CDD" id="cd21809">
    <property type="entry name" value="ABC-2_lan_permease-like"/>
    <property type="match status" value="1"/>
</dbReference>
<gene>
    <name evidence="2" type="ORF">S101395_00188</name>
</gene>
<evidence type="ECO:0000256" key="1">
    <source>
        <dbReference type="SAM" id="Phobius"/>
    </source>
</evidence>
<evidence type="ECO:0000313" key="2">
    <source>
        <dbReference type="EMBL" id="ASB86748.1"/>
    </source>
</evidence>
<keyword evidence="1" id="KW-0812">Transmembrane</keyword>